<organism evidence="2 4">
    <name type="scientific">Punica granatum</name>
    <name type="common">Pomegranate</name>
    <dbReference type="NCBI Taxonomy" id="22663"/>
    <lineage>
        <taxon>Eukaryota</taxon>
        <taxon>Viridiplantae</taxon>
        <taxon>Streptophyta</taxon>
        <taxon>Embryophyta</taxon>
        <taxon>Tracheophyta</taxon>
        <taxon>Spermatophyta</taxon>
        <taxon>Magnoliopsida</taxon>
        <taxon>eudicotyledons</taxon>
        <taxon>Gunneridae</taxon>
        <taxon>Pentapetalae</taxon>
        <taxon>rosids</taxon>
        <taxon>malvids</taxon>
        <taxon>Myrtales</taxon>
        <taxon>Lythraceae</taxon>
        <taxon>Punica</taxon>
    </lineage>
</organism>
<accession>A0A218WE48</accession>
<evidence type="ECO:0000256" key="1">
    <source>
        <dbReference type="SAM" id="MobiDB-lite"/>
    </source>
</evidence>
<name>A0A218WE48_PUNGR</name>
<reference evidence="4" key="1">
    <citation type="journal article" date="2017" name="Plant J.">
        <title>The pomegranate (Punica granatum L.) genome and the genomics of punicalagin biosynthesis.</title>
        <authorList>
            <person name="Qin G."/>
            <person name="Xu C."/>
            <person name="Ming R."/>
            <person name="Tang H."/>
            <person name="Guyot R."/>
            <person name="Kramer E.M."/>
            <person name="Hu Y."/>
            <person name="Yi X."/>
            <person name="Qi Y."/>
            <person name="Xu X."/>
            <person name="Gao Z."/>
            <person name="Pan H."/>
            <person name="Jian J."/>
            <person name="Tian Y."/>
            <person name="Yue Z."/>
            <person name="Xu Y."/>
        </authorList>
    </citation>
    <scope>NUCLEOTIDE SEQUENCE [LARGE SCALE GENOMIC DNA]</scope>
    <source>
        <strain evidence="4">cv. Dabenzi</strain>
    </source>
</reference>
<dbReference type="AlphaFoldDB" id="A0A218WE48"/>
<evidence type="ECO:0000313" key="4">
    <source>
        <dbReference type="Proteomes" id="UP000197138"/>
    </source>
</evidence>
<dbReference type="EMBL" id="PGOL01000791">
    <property type="protein sequence ID" value="PKI64839.1"/>
    <property type="molecule type" value="Genomic_DNA"/>
</dbReference>
<reference evidence="3 5" key="3">
    <citation type="submission" date="2017-11" db="EMBL/GenBank/DDBJ databases">
        <title>De-novo sequencing of pomegranate (Punica granatum L.) genome.</title>
        <authorList>
            <person name="Akparov Z."/>
            <person name="Amiraslanov A."/>
            <person name="Hajiyeva S."/>
            <person name="Abbasov M."/>
            <person name="Kaur K."/>
            <person name="Hamwieh A."/>
            <person name="Solovyev V."/>
            <person name="Salamov A."/>
            <person name="Braich B."/>
            <person name="Kosarev P."/>
            <person name="Mahmoud A."/>
            <person name="Hajiyev E."/>
            <person name="Babayeva S."/>
            <person name="Izzatullayeva V."/>
            <person name="Mammadov A."/>
            <person name="Mammadov A."/>
            <person name="Sharifova S."/>
            <person name="Ojaghi J."/>
            <person name="Eynullazada K."/>
            <person name="Bayramov B."/>
            <person name="Abdulazimova A."/>
            <person name="Shahmuradov I."/>
        </authorList>
    </citation>
    <scope>NUCLEOTIDE SEQUENCE [LARGE SCALE GENOMIC DNA]</scope>
    <source>
        <strain evidence="3">AG2017</strain>
        <strain evidence="5">cv. AG2017</strain>
        <tissue evidence="3">Leaf</tissue>
    </source>
</reference>
<dbReference type="Proteomes" id="UP000197138">
    <property type="component" value="Unassembled WGS sequence"/>
</dbReference>
<sequence length="162" mass="18321">MDHMSISVSLSGDLTDSLRWLRDENFKHGRPEECPDNESAGLPPRRPPPGGHSSFDWERNNHQVHPQPKALEDTVPSSRLIFLRSYPITMIKRKETAANKAKKCPLRVDDHPKIIVRGRRGKSTRGRNSSWLLKRAQEACCSGVKSTFQKLISCMAKLDVHG</sequence>
<reference evidence="2" key="2">
    <citation type="submission" date="2017-06" db="EMBL/GenBank/DDBJ databases">
        <title>The pomegranate genome and the genomics of punicalagin biosynthesis.</title>
        <authorList>
            <person name="Xu C."/>
        </authorList>
    </citation>
    <scope>NUCLEOTIDE SEQUENCE [LARGE SCALE GENOMIC DNA]</scope>
    <source>
        <tissue evidence="2">Fresh leaf</tissue>
    </source>
</reference>
<gene>
    <name evidence="2" type="ORF">CDL15_Pgr014421</name>
    <name evidence="3" type="ORF">CRG98_014754</name>
</gene>
<keyword evidence="5" id="KW-1185">Reference proteome</keyword>
<comment type="caution">
    <text evidence="2">The sequence shown here is derived from an EMBL/GenBank/DDBJ whole genome shotgun (WGS) entry which is preliminary data.</text>
</comment>
<feature type="region of interest" description="Disordered" evidence="1">
    <location>
        <begin position="27"/>
        <end position="71"/>
    </location>
</feature>
<evidence type="ECO:0000313" key="5">
    <source>
        <dbReference type="Proteomes" id="UP000233551"/>
    </source>
</evidence>
<dbReference type="EMBL" id="MTKT01004609">
    <property type="protein sequence ID" value="OWM70748.1"/>
    <property type="molecule type" value="Genomic_DNA"/>
</dbReference>
<evidence type="ECO:0000313" key="2">
    <source>
        <dbReference type="EMBL" id="OWM70748.1"/>
    </source>
</evidence>
<dbReference type="Proteomes" id="UP000233551">
    <property type="component" value="Unassembled WGS sequence"/>
</dbReference>
<protein>
    <submittedName>
        <fullName evidence="2">Uncharacterized protein</fullName>
    </submittedName>
</protein>
<proteinExistence type="predicted"/>
<evidence type="ECO:0000313" key="3">
    <source>
        <dbReference type="EMBL" id="PKI64839.1"/>
    </source>
</evidence>